<dbReference type="SUPFAM" id="SSF47616">
    <property type="entry name" value="GST C-terminal domain-like"/>
    <property type="match status" value="1"/>
</dbReference>
<comment type="caution">
    <text evidence="3">The sequence shown here is derived from an EMBL/GenBank/DDBJ whole genome shotgun (WGS) entry which is preliminary data.</text>
</comment>
<dbReference type="Pfam" id="PF17172">
    <property type="entry name" value="GST_N_4"/>
    <property type="match status" value="1"/>
</dbReference>
<sequence length="259" mass="29641">MSSLVAEAIQTELAIERWPDDVQFFQQYQVEQITLPDQAACLSVKTFLHMCGLNYREELRINAEEMSPSGKVPFLKVGPFLTSEFEPIVAFVNQRGFSISEQLDDAQRSEMKAYMAMVDNILVHAELYLSWVIPDVVNEVTIPRYGVGQPQPLSWILPRLKKRDVQTRLSSIGWSKKTFDEVCEEVVTCCQALSDRLGTNSYFFGERPTELDALVFGHLFTIITTELPEMRIANIIRKFETLTTFCSNVDKLYRDFSAD</sequence>
<dbReference type="Pfam" id="PF17171">
    <property type="entry name" value="GST_C_6"/>
    <property type="match status" value="1"/>
</dbReference>
<dbReference type="Proteomes" id="UP000242188">
    <property type="component" value="Unassembled WGS sequence"/>
</dbReference>
<evidence type="ECO:0000259" key="1">
    <source>
        <dbReference type="Pfam" id="PF17171"/>
    </source>
</evidence>
<name>A0A210PE05_MIZYE</name>
<dbReference type="InterPro" id="IPR050931">
    <property type="entry name" value="Mito_Protein_Transport_Metaxin"/>
</dbReference>
<dbReference type="CDD" id="cd03211">
    <property type="entry name" value="GST_C_Metaxin2"/>
    <property type="match status" value="1"/>
</dbReference>
<dbReference type="PANTHER" id="PTHR12289">
    <property type="entry name" value="METAXIN RELATED"/>
    <property type="match status" value="1"/>
</dbReference>
<dbReference type="InterPro" id="IPR033468">
    <property type="entry name" value="Metaxin_GST"/>
</dbReference>
<evidence type="ECO:0000313" key="3">
    <source>
        <dbReference type="EMBL" id="OWF34729.1"/>
    </source>
</evidence>
<dbReference type="SFLD" id="SFLDS00019">
    <property type="entry name" value="Glutathione_Transferase_(cytos"/>
    <property type="match status" value="1"/>
</dbReference>
<evidence type="ECO:0000259" key="2">
    <source>
        <dbReference type="Pfam" id="PF17172"/>
    </source>
</evidence>
<feature type="domain" description="Thioredoxin-like fold" evidence="2">
    <location>
        <begin position="40"/>
        <end position="134"/>
    </location>
</feature>
<organism evidence="3 4">
    <name type="scientific">Mizuhopecten yessoensis</name>
    <name type="common">Japanese scallop</name>
    <name type="synonym">Patinopecten yessoensis</name>
    <dbReference type="NCBI Taxonomy" id="6573"/>
    <lineage>
        <taxon>Eukaryota</taxon>
        <taxon>Metazoa</taxon>
        <taxon>Spiralia</taxon>
        <taxon>Lophotrochozoa</taxon>
        <taxon>Mollusca</taxon>
        <taxon>Bivalvia</taxon>
        <taxon>Autobranchia</taxon>
        <taxon>Pteriomorphia</taxon>
        <taxon>Pectinida</taxon>
        <taxon>Pectinoidea</taxon>
        <taxon>Pectinidae</taxon>
        <taxon>Mizuhopecten</taxon>
    </lineage>
</organism>
<dbReference type="InterPro" id="IPR012336">
    <property type="entry name" value="Thioredoxin-like_fold"/>
</dbReference>
<dbReference type="SFLD" id="SFLDG01180">
    <property type="entry name" value="SUF1"/>
    <property type="match status" value="1"/>
</dbReference>
<dbReference type="OrthoDB" id="198787at2759"/>
<evidence type="ECO:0000313" key="4">
    <source>
        <dbReference type="Proteomes" id="UP000242188"/>
    </source>
</evidence>
<protein>
    <submittedName>
        <fullName evidence="3">Metaxin-2</fullName>
    </submittedName>
</protein>
<dbReference type="Gene3D" id="1.20.1050.10">
    <property type="match status" value="1"/>
</dbReference>
<dbReference type="AlphaFoldDB" id="A0A210PE05"/>
<gene>
    <name evidence="3" type="ORF">KP79_PYT14126</name>
</gene>
<accession>A0A210PE05</accession>
<dbReference type="GO" id="GO:0001401">
    <property type="term" value="C:SAM complex"/>
    <property type="evidence" value="ECO:0007669"/>
    <property type="project" value="TreeGrafter"/>
</dbReference>
<proteinExistence type="predicted"/>
<dbReference type="STRING" id="6573.A0A210PE05"/>
<dbReference type="PANTHER" id="PTHR12289:SF38">
    <property type="entry name" value="METAXIN-2"/>
    <property type="match status" value="1"/>
</dbReference>
<dbReference type="EMBL" id="NEDP02076750">
    <property type="protein sequence ID" value="OWF34729.1"/>
    <property type="molecule type" value="Genomic_DNA"/>
</dbReference>
<dbReference type="InterPro" id="IPR036282">
    <property type="entry name" value="Glutathione-S-Trfase_C_sf"/>
</dbReference>
<feature type="domain" description="Metaxin glutathione S-transferase" evidence="1">
    <location>
        <begin position="188"/>
        <end position="248"/>
    </location>
</feature>
<dbReference type="GO" id="GO:0007005">
    <property type="term" value="P:mitochondrion organization"/>
    <property type="evidence" value="ECO:0007669"/>
    <property type="project" value="TreeGrafter"/>
</dbReference>
<reference evidence="3 4" key="1">
    <citation type="journal article" date="2017" name="Nat. Ecol. Evol.">
        <title>Scallop genome provides insights into evolution of bilaterian karyotype and development.</title>
        <authorList>
            <person name="Wang S."/>
            <person name="Zhang J."/>
            <person name="Jiao W."/>
            <person name="Li J."/>
            <person name="Xun X."/>
            <person name="Sun Y."/>
            <person name="Guo X."/>
            <person name="Huan P."/>
            <person name="Dong B."/>
            <person name="Zhang L."/>
            <person name="Hu X."/>
            <person name="Sun X."/>
            <person name="Wang J."/>
            <person name="Zhao C."/>
            <person name="Wang Y."/>
            <person name="Wang D."/>
            <person name="Huang X."/>
            <person name="Wang R."/>
            <person name="Lv J."/>
            <person name="Li Y."/>
            <person name="Zhang Z."/>
            <person name="Liu B."/>
            <person name="Lu W."/>
            <person name="Hui Y."/>
            <person name="Liang J."/>
            <person name="Zhou Z."/>
            <person name="Hou R."/>
            <person name="Li X."/>
            <person name="Liu Y."/>
            <person name="Li H."/>
            <person name="Ning X."/>
            <person name="Lin Y."/>
            <person name="Zhao L."/>
            <person name="Xing Q."/>
            <person name="Dou J."/>
            <person name="Li Y."/>
            <person name="Mao J."/>
            <person name="Guo H."/>
            <person name="Dou H."/>
            <person name="Li T."/>
            <person name="Mu C."/>
            <person name="Jiang W."/>
            <person name="Fu Q."/>
            <person name="Fu X."/>
            <person name="Miao Y."/>
            <person name="Liu J."/>
            <person name="Yu Q."/>
            <person name="Li R."/>
            <person name="Liao H."/>
            <person name="Li X."/>
            <person name="Kong Y."/>
            <person name="Jiang Z."/>
            <person name="Chourrout D."/>
            <person name="Li R."/>
            <person name="Bao Z."/>
        </authorList>
    </citation>
    <scope>NUCLEOTIDE SEQUENCE [LARGE SCALE GENOMIC DNA]</scope>
    <source>
        <strain evidence="3 4">PY_sf001</strain>
    </source>
</reference>
<dbReference type="InterPro" id="IPR040079">
    <property type="entry name" value="Glutathione_S-Trfase"/>
</dbReference>
<keyword evidence="4" id="KW-1185">Reference proteome</keyword>